<dbReference type="Proteomes" id="UP000198790">
    <property type="component" value="Unassembled WGS sequence"/>
</dbReference>
<feature type="transmembrane region" description="Helical" evidence="1">
    <location>
        <begin position="342"/>
        <end position="360"/>
    </location>
</feature>
<evidence type="ECO:0000313" key="2">
    <source>
        <dbReference type="EMBL" id="SFB61474.1"/>
    </source>
</evidence>
<feature type="transmembrane region" description="Helical" evidence="1">
    <location>
        <begin position="316"/>
        <end position="336"/>
    </location>
</feature>
<feature type="transmembrane region" description="Helical" evidence="1">
    <location>
        <begin position="122"/>
        <end position="139"/>
    </location>
</feature>
<sequence length="508" mass="57666">MIKLLASFTSLSLLLILFAVNRGFDISDEGLYALLVVPEQQNSAGIFNYDLFFKLFYKITGIEFGIIGLRLLRLVLYVLAAISLTSFWKTLAGSAKLSIQHFFISLLGIFAGYAFLPQSLSYNSLSVVITCFWLALISQRNKTPAHYFLIGLLLACMAYTKITASLGLGLLTIFWLIYAKDIKLTSVLGLILPFAIIELTMYLVLGEFAFARILDARQMMAHRSEYSFLLLFKYTAVGCFWLVLVAIPFFFSGKLRASAPKLKYTMLFIALILLVCIGYYTAIAQEWNHIVLLLTVAFLAYLAPRLPFASIPSHQRYLLATLLVLPFLLHLGSNVYWLRLGIHYWVFWLIAAFYLGSLIDKSLIAKMSLAVGGFTLVLVANGIWIHPFQQEPLWKATQEWTYGHGKNIKLTEKQIEVLTAVEPLVQEQEQLLAFYRIPGIAYLLNKKSPKSPGFWTKSQTEYFFPSGYQAEVLLFYSLDSLPSFVKSDFSKTYVQLPDGEELQILWRK</sequence>
<evidence type="ECO:0000313" key="3">
    <source>
        <dbReference type="Proteomes" id="UP000198790"/>
    </source>
</evidence>
<proteinExistence type="predicted"/>
<name>A0A1I1CFY7_9BACT</name>
<feature type="transmembrane region" description="Helical" evidence="1">
    <location>
        <begin position="367"/>
        <end position="385"/>
    </location>
</feature>
<protein>
    <recommendedName>
        <fullName evidence="4">Glycosyltransferase RgtA/B/C/D-like domain-containing protein</fullName>
    </recommendedName>
</protein>
<gene>
    <name evidence="2" type="ORF">SAMN04489723_1352</name>
</gene>
<keyword evidence="3" id="KW-1185">Reference proteome</keyword>
<accession>A0A1I1CFY7</accession>
<keyword evidence="1" id="KW-0812">Transmembrane</keyword>
<dbReference type="EMBL" id="FOKK01000035">
    <property type="protein sequence ID" value="SFB61474.1"/>
    <property type="molecule type" value="Genomic_DNA"/>
</dbReference>
<dbReference type="AlphaFoldDB" id="A0A1I1CFY7"/>
<feature type="transmembrane region" description="Helical" evidence="1">
    <location>
        <begin position="74"/>
        <end position="91"/>
    </location>
</feature>
<keyword evidence="1" id="KW-0472">Membrane</keyword>
<dbReference type="RefSeq" id="WP_139229170.1">
    <property type="nucleotide sequence ID" value="NZ_FOKK01000035.1"/>
</dbReference>
<feature type="transmembrane region" description="Helical" evidence="1">
    <location>
        <begin position="190"/>
        <end position="211"/>
    </location>
</feature>
<feature type="transmembrane region" description="Helical" evidence="1">
    <location>
        <begin position="264"/>
        <end position="281"/>
    </location>
</feature>
<keyword evidence="1" id="KW-1133">Transmembrane helix</keyword>
<reference evidence="2 3" key="1">
    <citation type="submission" date="2016-10" db="EMBL/GenBank/DDBJ databases">
        <authorList>
            <person name="de Groot N.N."/>
        </authorList>
    </citation>
    <scope>NUCLEOTIDE SEQUENCE [LARGE SCALE GENOMIC DNA]</scope>
    <source>
        <strain evidence="2 3">DSM 23399</strain>
    </source>
</reference>
<dbReference type="OrthoDB" id="861753at2"/>
<feature type="transmembrane region" description="Helical" evidence="1">
    <location>
        <begin position="145"/>
        <end position="178"/>
    </location>
</feature>
<feature type="transmembrane region" description="Helical" evidence="1">
    <location>
        <begin position="287"/>
        <end position="304"/>
    </location>
</feature>
<organism evidence="2 3">
    <name type="scientific">Algoriphagus aquimarinus</name>
    <dbReference type="NCBI Taxonomy" id="237018"/>
    <lineage>
        <taxon>Bacteria</taxon>
        <taxon>Pseudomonadati</taxon>
        <taxon>Bacteroidota</taxon>
        <taxon>Cytophagia</taxon>
        <taxon>Cytophagales</taxon>
        <taxon>Cyclobacteriaceae</taxon>
        <taxon>Algoriphagus</taxon>
    </lineage>
</organism>
<dbReference type="STRING" id="237018.SAMN04489723_1352"/>
<evidence type="ECO:0008006" key="4">
    <source>
        <dbReference type="Google" id="ProtNLM"/>
    </source>
</evidence>
<evidence type="ECO:0000256" key="1">
    <source>
        <dbReference type="SAM" id="Phobius"/>
    </source>
</evidence>
<feature type="transmembrane region" description="Helical" evidence="1">
    <location>
        <begin position="231"/>
        <end position="252"/>
    </location>
</feature>
<feature type="transmembrane region" description="Helical" evidence="1">
    <location>
        <begin position="97"/>
        <end position="115"/>
    </location>
</feature>